<evidence type="ECO:0000313" key="1">
    <source>
        <dbReference type="EMBL" id="KON63985.1"/>
    </source>
</evidence>
<evidence type="ECO:0000313" key="2">
    <source>
        <dbReference type="Proteomes" id="UP000037566"/>
    </source>
</evidence>
<protein>
    <submittedName>
        <fullName evidence="1">Uncharacterized protein</fullName>
    </submittedName>
</protein>
<comment type="caution">
    <text evidence="1">The sequence shown here is derived from an EMBL/GenBank/DDBJ whole genome shotgun (WGS) entry which is preliminary data.</text>
</comment>
<accession>A0A0M0EFG6</accession>
<dbReference type="Proteomes" id="UP000037566">
    <property type="component" value="Unassembled WGS sequence"/>
</dbReference>
<dbReference type="AlphaFoldDB" id="A0A0M0EFG6"/>
<keyword evidence="2" id="KW-1185">Reference proteome</keyword>
<dbReference type="OrthoDB" id="8095026at2"/>
<dbReference type="PATRIC" id="fig|33995.3.peg.2739"/>
<proteinExistence type="predicted"/>
<gene>
    <name evidence="1" type="ORF">KOEU_24600</name>
</gene>
<dbReference type="RefSeq" id="WP_053323588.1">
    <property type="nucleotide sequence ID" value="NZ_LHUQ01000016.1"/>
</dbReference>
<reference evidence="1" key="1">
    <citation type="submission" date="2015-08" db="EMBL/GenBank/DDBJ databases">
        <title>Draft genome sequence of Komagataeibacter europaeus CECT 8546 a cellulose producer strain from vinegar produced by the traditional method.</title>
        <authorList>
            <person name="Poehlein A."/>
            <person name="Valera M.J."/>
            <person name="Haack F.S."/>
            <person name="Mas A."/>
            <person name="Daniel R."/>
            <person name="Streit W.R."/>
            <person name="Mateo E."/>
        </authorList>
    </citation>
    <scope>NUCLEOTIDE SEQUENCE [LARGE SCALE GENOMIC DNA]</scope>
    <source>
        <strain evidence="1">CECT 8546</strain>
    </source>
</reference>
<name>A0A0M0EFG6_KOMEU</name>
<sequence length="69" mass="7572">MAEITGRELHLVKKVLAIAMLAIERQPGPFQPYSDMQDMKGLLDLLAPGDTELTFYARAARIAVTGDPD</sequence>
<organism evidence="1 2">
    <name type="scientific">Komagataeibacter europaeus</name>
    <name type="common">Gluconacetobacter europaeus</name>
    <dbReference type="NCBI Taxonomy" id="33995"/>
    <lineage>
        <taxon>Bacteria</taxon>
        <taxon>Pseudomonadati</taxon>
        <taxon>Pseudomonadota</taxon>
        <taxon>Alphaproteobacteria</taxon>
        <taxon>Acetobacterales</taxon>
        <taxon>Acetobacteraceae</taxon>
        <taxon>Komagataeibacter</taxon>
    </lineage>
</organism>
<dbReference type="EMBL" id="LHUQ01000016">
    <property type="protein sequence ID" value="KON63985.1"/>
    <property type="molecule type" value="Genomic_DNA"/>
</dbReference>